<dbReference type="PROSITE" id="PS51371">
    <property type="entry name" value="CBS"/>
    <property type="match status" value="4"/>
</dbReference>
<dbReference type="PANTHER" id="PTHR48108">
    <property type="entry name" value="CBS DOMAIN-CONTAINING PROTEIN CBSX2, CHLOROPLASTIC"/>
    <property type="match status" value="1"/>
</dbReference>
<dbReference type="Proteomes" id="UP000217199">
    <property type="component" value="Unassembled WGS sequence"/>
</dbReference>
<dbReference type="InterPro" id="IPR051462">
    <property type="entry name" value="CBS_domain-containing"/>
</dbReference>
<evidence type="ECO:0000256" key="3">
    <source>
        <dbReference type="SAM" id="MobiDB-lite"/>
    </source>
</evidence>
<keyword evidence="7" id="KW-1185">Reference proteome</keyword>
<gene>
    <name evidence="6" type="ORF">PNOK_0186300</name>
</gene>
<feature type="compositionally biased region" description="Basic and acidic residues" evidence="3">
    <location>
        <begin position="65"/>
        <end position="80"/>
    </location>
</feature>
<feature type="compositionally biased region" description="Polar residues" evidence="3">
    <location>
        <begin position="31"/>
        <end position="56"/>
    </location>
</feature>
<keyword evidence="4" id="KW-1133">Transmembrane helix</keyword>
<keyword evidence="4" id="KW-0472">Membrane</keyword>
<dbReference type="InterPro" id="IPR046342">
    <property type="entry name" value="CBS_dom_sf"/>
</dbReference>
<dbReference type="SUPFAM" id="SSF54631">
    <property type="entry name" value="CBS-domain pair"/>
    <property type="match status" value="2"/>
</dbReference>
<evidence type="ECO:0000313" key="6">
    <source>
        <dbReference type="EMBL" id="PAV21906.1"/>
    </source>
</evidence>
<organism evidence="6 7">
    <name type="scientific">Pyrrhoderma noxium</name>
    <dbReference type="NCBI Taxonomy" id="2282107"/>
    <lineage>
        <taxon>Eukaryota</taxon>
        <taxon>Fungi</taxon>
        <taxon>Dikarya</taxon>
        <taxon>Basidiomycota</taxon>
        <taxon>Agaricomycotina</taxon>
        <taxon>Agaricomycetes</taxon>
        <taxon>Hymenochaetales</taxon>
        <taxon>Hymenochaetaceae</taxon>
        <taxon>Pyrrhoderma</taxon>
    </lineage>
</organism>
<dbReference type="STRING" id="2282107.A0A286UQN7"/>
<evidence type="ECO:0000313" key="7">
    <source>
        <dbReference type="Proteomes" id="UP000217199"/>
    </source>
</evidence>
<evidence type="ECO:0000256" key="2">
    <source>
        <dbReference type="PROSITE-ProRule" id="PRU00703"/>
    </source>
</evidence>
<dbReference type="Pfam" id="PF00571">
    <property type="entry name" value="CBS"/>
    <property type="match status" value="4"/>
</dbReference>
<name>A0A286UQN7_9AGAM</name>
<dbReference type="PANTHER" id="PTHR48108:SF26">
    <property type="entry name" value="CBS DOMAIN-CONTAINING PROTEIN DDB_G0289609"/>
    <property type="match status" value="1"/>
</dbReference>
<feature type="transmembrane region" description="Helical" evidence="4">
    <location>
        <begin position="676"/>
        <end position="695"/>
    </location>
</feature>
<keyword evidence="4" id="KW-0812">Transmembrane</keyword>
<feature type="region of interest" description="Disordered" evidence="3">
    <location>
        <begin position="441"/>
        <end position="484"/>
    </location>
</feature>
<accession>A0A286UQN7</accession>
<feature type="compositionally biased region" description="Polar residues" evidence="3">
    <location>
        <begin position="11"/>
        <end position="20"/>
    </location>
</feature>
<proteinExistence type="predicted"/>
<keyword evidence="2" id="KW-0129">CBS domain</keyword>
<dbReference type="CDD" id="cd17782">
    <property type="entry name" value="CBS_pair_MUG70_2"/>
    <property type="match status" value="1"/>
</dbReference>
<feature type="region of interest" description="Disordered" evidence="3">
    <location>
        <begin position="1"/>
        <end position="104"/>
    </location>
</feature>
<protein>
    <submittedName>
        <fullName evidence="6">CBS-domain-containing</fullName>
    </submittedName>
</protein>
<feature type="domain" description="CBS" evidence="5">
    <location>
        <begin position="282"/>
        <end position="348"/>
    </location>
</feature>
<feature type="domain" description="CBS" evidence="5">
    <location>
        <begin position="174"/>
        <end position="230"/>
    </location>
</feature>
<evidence type="ECO:0000256" key="1">
    <source>
        <dbReference type="ARBA" id="ARBA00022737"/>
    </source>
</evidence>
<comment type="caution">
    <text evidence="6">The sequence shown here is derived from an EMBL/GenBank/DDBJ whole genome shotgun (WGS) entry which is preliminary data.</text>
</comment>
<reference evidence="6 7" key="1">
    <citation type="journal article" date="2017" name="Mol. Ecol.">
        <title>Comparative and population genomic landscape of Phellinus noxius: A hypervariable fungus causing root rot in trees.</title>
        <authorList>
            <person name="Chung C.L."/>
            <person name="Lee T.J."/>
            <person name="Akiba M."/>
            <person name="Lee H.H."/>
            <person name="Kuo T.H."/>
            <person name="Liu D."/>
            <person name="Ke H.M."/>
            <person name="Yokoi T."/>
            <person name="Roa M.B."/>
            <person name="Lu M.J."/>
            <person name="Chang Y.Y."/>
            <person name="Ann P.J."/>
            <person name="Tsai J.N."/>
            <person name="Chen C.Y."/>
            <person name="Tzean S.S."/>
            <person name="Ota Y."/>
            <person name="Hattori T."/>
            <person name="Sahashi N."/>
            <person name="Liou R.F."/>
            <person name="Kikuchi T."/>
            <person name="Tsai I.J."/>
        </authorList>
    </citation>
    <scope>NUCLEOTIDE SEQUENCE [LARGE SCALE GENOMIC DNA]</scope>
    <source>
        <strain evidence="6 7">FFPRI411160</strain>
    </source>
</reference>
<dbReference type="Gene3D" id="3.10.20.90">
    <property type="entry name" value="Phosphatidylinositol 3-kinase Catalytic Subunit, Chain A, domain 1"/>
    <property type="match status" value="1"/>
</dbReference>
<dbReference type="Gene3D" id="3.10.580.10">
    <property type="entry name" value="CBS-domain"/>
    <property type="match status" value="2"/>
</dbReference>
<dbReference type="SMART" id="SM00116">
    <property type="entry name" value="CBS"/>
    <property type="match status" value="4"/>
</dbReference>
<dbReference type="CDD" id="cd17781">
    <property type="entry name" value="CBS_pair_MUG70_1"/>
    <property type="match status" value="1"/>
</dbReference>
<keyword evidence="1" id="KW-0677">Repeat</keyword>
<dbReference type="SUPFAM" id="SSF54277">
    <property type="entry name" value="CAD &amp; PB1 domains"/>
    <property type="match status" value="1"/>
</dbReference>
<feature type="domain" description="CBS" evidence="5">
    <location>
        <begin position="107"/>
        <end position="165"/>
    </location>
</feature>
<dbReference type="OrthoDB" id="418595at2759"/>
<dbReference type="FunCoup" id="A0A286UQN7">
    <property type="interactions" value="9"/>
</dbReference>
<evidence type="ECO:0000259" key="5">
    <source>
        <dbReference type="PROSITE" id="PS51371"/>
    </source>
</evidence>
<dbReference type="AlphaFoldDB" id="A0A286UQN7"/>
<dbReference type="InterPro" id="IPR000644">
    <property type="entry name" value="CBS_dom"/>
</dbReference>
<feature type="domain" description="CBS" evidence="5">
    <location>
        <begin position="356"/>
        <end position="412"/>
    </location>
</feature>
<dbReference type="InParanoid" id="A0A286UQN7"/>
<dbReference type="EMBL" id="NBII01000002">
    <property type="protein sequence ID" value="PAV21906.1"/>
    <property type="molecule type" value="Genomic_DNA"/>
</dbReference>
<evidence type="ECO:0000256" key="4">
    <source>
        <dbReference type="SAM" id="Phobius"/>
    </source>
</evidence>
<sequence length="700" mass="75082">MSRIPVPTHGLTHSPTNQRVPSPVQFPDSVRGTSPSPVSPTTNRNPSMSSVSFNSTHETRKKQVKRDEAIRKKIENELARKRTISTNNTQRRPGKKQPAAKGSVAALKPSPALTVPEGITVSDASQLCAAKRTDCVLVVDEEEGLSGIFTAKDLAYRVTAEGLDPRSTPVSAIMTRNPMVTRDTTSATEALQLMVSRHFRHLPVCNEEGNVVGLLDITKVFHEALDKVERSSTASEKLYSALAGVQSELGPNMASNPQAAAMLAYVDALREKTALPDLTTVMDSRTHPATVSPKTTVKEAAKLMKENRTTAVCVMENTGVLGSAPRIAGIFTSKDVVLRVIAAGLDPSRCSVVRVMTPHPDVAPPTMVVQDALKKMYNGHYLNLPVVESDGRLVAIVDVLKLTYATLDQMDQMAVDAGGDNTGGPMWGRFFESIGGHDDDGSMVSGSAVPTDLPPYPESPFRQDLRSPEVGPNDSASVVDDDRLSGIDYPHSRRGGLSSVGGHAPPEHVDDGTYVFKFSTPSKRTHRFQARYDDVEHLREIIIGKLETDPYFAPKEDEGVPEPKAGDFQMYYKDADGDDVYISTSEDMTDAVKNARRAGVDRVLLFLHGGLSWGLAKTGASQADFENIAPKDSTEAAIVGNEPKAVTSAPTAVDPAPAPVPVPAVPGDVFGIPRDLLLPASIGALATAIIAVFTISRLSD</sequence>